<keyword evidence="2" id="KW-0472">Membrane</keyword>
<dbReference type="AlphaFoldDB" id="A0A1I7RJ73"/>
<dbReference type="PANTHER" id="PTHR47521">
    <property type="entry name" value="SERPENTINE RECEPTOR, CLASS E (EPSILON)-RELATED"/>
    <property type="match status" value="1"/>
</dbReference>
<comment type="similarity">
    <text evidence="1">Belongs to the nematode receptor-like protein sre family.</text>
</comment>
<feature type="transmembrane region" description="Helical" evidence="2">
    <location>
        <begin position="263"/>
        <end position="280"/>
    </location>
</feature>
<evidence type="ECO:0000313" key="4">
    <source>
        <dbReference type="Proteomes" id="UP000095284"/>
    </source>
</evidence>
<keyword evidence="5" id="KW-1185">Reference proteome</keyword>
<dbReference type="Pfam" id="PF03125">
    <property type="entry name" value="Sre"/>
    <property type="match status" value="1"/>
</dbReference>
<dbReference type="GO" id="GO:0007606">
    <property type="term" value="P:sensory perception of chemical stimulus"/>
    <property type="evidence" value="ECO:0007669"/>
    <property type="project" value="InterPro"/>
</dbReference>
<dbReference type="OrthoDB" id="10531403at2759"/>
<feature type="transmembrane region" description="Helical" evidence="2">
    <location>
        <begin position="164"/>
        <end position="185"/>
    </location>
</feature>
<dbReference type="WBParaSite" id="BXY_0075500.1">
    <property type="protein sequence ID" value="BXY_0075500.1"/>
    <property type="gene ID" value="BXY_0075500"/>
</dbReference>
<dbReference type="InterPro" id="IPR052860">
    <property type="entry name" value="NRL-GPCR1"/>
</dbReference>
<proteinExistence type="inferred from homology"/>
<feature type="transmembrane region" description="Helical" evidence="2">
    <location>
        <begin position="44"/>
        <end position="67"/>
    </location>
</feature>
<reference evidence="3" key="2">
    <citation type="submission" date="2020-09" db="EMBL/GenBank/DDBJ databases">
        <authorList>
            <person name="Kikuchi T."/>
        </authorList>
    </citation>
    <scope>NUCLEOTIDE SEQUENCE</scope>
    <source>
        <strain evidence="3">Ka4C1</strain>
    </source>
</reference>
<protein>
    <submittedName>
        <fullName evidence="3">(pine wood nematode) hypothetical protein</fullName>
    </submittedName>
</protein>
<dbReference type="EMBL" id="CAJFCV020000004">
    <property type="protein sequence ID" value="CAG9119426.1"/>
    <property type="molecule type" value="Genomic_DNA"/>
</dbReference>
<dbReference type="SMR" id="A0A1I7RJ73"/>
<dbReference type="EMBL" id="CAJFDI010000004">
    <property type="protein sequence ID" value="CAD5228749.1"/>
    <property type="molecule type" value="Genomic_DNA"/>
</dbReference>
<gene>
    <name evidence="3" type="ORF">BXYJ_LOCUS10600</name>
</gene>
<feature type="transmembrane region" description="Helical" evidence="2">
    <location>
        <begin position="225"/>
        <end position="243"/>
    </location>
</feature>
<dbReference type="Proteomes" id="UP000095284">
    <property type="component" value="Unplaced"/>
</dbReference>
<evidence type="ECO:0000256" key="1">
    <source>
        <dbReference type="ARBA" id="ARBA00006803"/>
    </source>
</evidence>
<evidence type="ECO:0000256" key="2">
    <source>
        <dbReference type="SAM" id="Phobius"/>
    </source>
</evidence>
<feature type="transmembrane region" description="Helical" evidence="2">
    <location>
        <begin position="7"/>
        <end position="32"/>
    </location>
</feature>
<feature type="transmembrane region" description="Helical" evidence="2">
    <location>
        <begin position="79"/>
        <end position="99"/>
    </location>
</feature>
<dbReference type="PANTHER" id="PTHR47521:SF18">
    <property type="entry name" value="G PROTEIN-COUPLED RECEPTOR-RELATED"/>
    <property type="match status" value="1"/>
</dbReference>
<evidence type="ECO:0000313" key="5">
    <source>
        <dbReference type="Proteomes" id="UP000659654"/>
    </source>
</evidence>
<organism evidence="4 6">
    <name type="scientific">Bursaphelenchus xylophilus</name>
    <name type="common">Pinewood nematode worm</name>
    <name type="synonym">Aphelenchoides xylophilus</name>
    <dbReference type="NCBI Taxonomy" id="6326"/>
    <lineage>
        <taxon>Eukaryota</taxon>
        <taxon>Metazoa</taxon>
        <taxon>Ecdysozoa</taxon>
        <taxon>Nematoda</taxon>
        <taxon>Chromadorea</taxon>
        <taxon>Rhabditida</taxon>
        <taxon>Tylenchina</taxon>
        <taxon>Tylenchomorpha</taxon>
        <taxon>Aphelenchoidea</taxon>
        <taxon>Aphelenchoididae</taxon>
        <taxon>Bursaphelenchus</taxon>
    </lineage>
</organism>
<keyword evidence="2" id="KW-0812">Transmembrane</keyword>
<dbReference type="InterPro" id="IPR004151">
    <property type="entry name" value="7TM_GPCR_serpentine_rcpt_Sre"/>
</dbReference>
<feature type="transmembrane region" description="Helical" evidence="2">
    <location>
        <begin position="120"/>
        <end position="144"/>
    </location>
</feature>
<sequence length="345" mass="40378">MEIWIKYYYYLALLLKTSMNTANIVFGVYFTVRVIKIQTIHFNLRLLFIILSWQYPVMFLLQNLIMFLQPFQFAFYRPLLFLLLFAYTVTVCMSATTVMNMAVERLVALVCMKEYENRTYGIVPAIVVCNIFIAIGVMYSIFGISMCQSIDCDEVYKFIRKGPFIKMLAWMSAGIFGLAGTIIILQINRKINTENENRDTCTLQERYQLEANFVYTSILSQAVKAYTLVAWFGGILAGVFTYFHYTGRLDREEMGFLANSHSAFSDAFLCYFLALFLFKYRPLRRRLKRDLIVLRRFLGCEKIGDNRVYVPSFLRKSQEESKMHFQHLRNSWAVNVNANVKKAFK</sequence>
<dbReference type="Proteomes" id="UP000659654">
    <property type="component" value="Unassembled WGS sequence"/>
</dbReference>
<dbReference type="Proteomes" id="UP000582659">
    <property type="component" value="Unassembled WGS sequence"/>
</dbReference>
<dbReference type="GO" id="GO:0016020">
    <property type="term" value="C:membrane"/>
    <property type="evidence" value="ECO:0007669"/>
    <property type="project" value="InterPro"/>
</dbReference>
<name>A0A1I7RJ73_BURXY</name>
<accession>A0A1I7RJ73</accession>
<evidence type="ECO:0000313" key="3">
    <source>
        <dbReference type="EMBL" id="CAD5228749.1"/>
    </source>
</evidence>
<evidence type="ECO:0000313" key="6">
    <source>
        <dbReference type="WBParaSite" id="BXY_0075500.1"/>
    </source>
</evidence>
<keyword evidence="2" id="KW-1133">Transmembrane helix</keyword>
<reference evidence="6" key="1">
    <citation type="submission" date="2016-11" db="UniProtKB">
        <authorList>
            <consortium name="WormBaseParasite"/>
        </authorList>
    </citation>
    <scope>IDENTIFICATION</scope>
</reference>